<dbReference type="InterPro" id="IPR027417">
    <property type="entry name" value="P-loop_NTPase"/>
</dbReference>
<organism evidence="1 2">
    <name type="scientific">Paenibacillus plantiphilus</name>
    <dbReference type="NCBI Taxonomy" id="2905650"/>
    <lineage>
        <taxon>Bacteria</taxon>
        <taxon>Bacillati</taxon>
        <taxon>Bacillota</taxon>
        <taxon>Bacilli</taxon>
        <taxon>Bacillales</taxon>
        <taxon>Paenibacillaceae</taxon>
        <taxon>Paenibacillus</taxon>
    </lineage>
</organism>
<dbReference type="Gene3D" id="3.40.50.300">
    <property type="entry name" value="P-loop containing nucleotide triphosphate hydrolases"/>
    <property type="match status" value="1"/>
</dbReference>
<dbReference type="RefSeq" id="WP_236344350.1">
    <property type="nucleotide sequence ID" value="NZ_CAKMMF010000025.1"/>
</dbReference>
<name>A0ABM9CKP0_9BACL</name>
<reference evidence="1" key="1">
    <citation type="submission" date="2022-01" db="EMBL/GenBank/DDBJ databases">
        <authorList>
            <person name="Criscuolo A."/>
        </authorList>
    </citation>
    <scope>NUCLEOTIDE SEQUENCE</scope>
    <source>
        <strain evidence="1">CIP111893</strain>
    </source>
</reference>
<gene>
    <name evidence="1" type="ORF">PAECIP111893_04008</name>
</gene>
<dbReference type="SUPFAM" id="SSF52540">
    <property type="entry name" value="P-loop containing nucleoside triphosphate hydrolases"/>
    <property type="match status" value="1"/>
</dbReference>
<protein>
    <recommendedName>
        <fullName evidence="3">ATPase</fullName>
    </recommendedName>
</protein>
<evidence type="ECO:0000313" key="2">
    <source>
        <dbReference type="Proteomes" id="UP000838686"/>
    </source>
</evidence>
<keyword evidence="2" id="KW-1185">Reference proteome</keyword>
<evidence type="ECO:0000313" key="1">
    <source>
        <dbReference type="EMBL" id="CAH1215699.1"/>
    </source>
</evidence>
<proteinExistence type="predicted"/>
<comment type="caution">
    <text evidence="1">The sequence shown here is derived from an EMBL/GenBank/DDBJ whole genome shotgun (WGS) entry which is preliminary data.</text>
</comment>
<dbReference type="EMBL" id="CAKMMF010000025">
    <property type="protein sequence ID" value="CAH1215699.1"/>
    <property type="molecule type" value="Genomic_DNA"/>
</dbReference>
<sequence>MSHTENVIDILKRALNRTVPITDPNYIIGEDNSIAVFNSWVNNIQSGENGIIGAVVLGQVGNGKTHFLRYMRREYIEKKENYVGIYVPDMFVGGPLVNALNSIYKSLFVGSGNKSLKDYLSDWKEYTKNPEAKMPEEVPNELIRYLLACDNSEEMELVLDYFSNKDLFPDQLKYLRTKFGAKKNFINNENDFSQYIGDALQFIQIVTSKSILLFFDEVDKVYSSETNTVTITRVGTKILSAYRSLFDSLNRRGISGAITVGATPEAWDVLSNQTAFERRFKDRMIVLKVPKTKEDSVHFCIDRLEEINYLLQPGDQALVESLIDQIDENKLKTWADVISNVRSSNGTMRSVKSELDPAKLIVSVLKNTVSPMTWHEILEEDDNLKDIYPKTPPTSLLTKLEKEGRIKINATRPRTYEIDEDNSNND</sequence>
<accession>A0ABM9CKP0</accession>
<dbReference type="Proteomes" id="UP000838686">
    <property type="component" value="Unassembled WGS sequence"/>
</dbReference>
<evidence type="ECO:0008006" key="3">
    <source>
        <dbReference type="Google" id="ProtNLM"/>
    </source>
</evidence>